<reference evidence="3" key="1">
    <citation type="journal article" date="2020" name="J Insects Food Feed">
        <title>The yellow mealworm (Tenebrio molitor) genome: a resource for the emerging insects as food and feed industry.</title>
        <authorList>
            <person name="Eriksson T."/>
            <person name="Andere A."/>
            <person name="Kelstrup H."/>
            <person name="Emery V."/>
            <person name="Picard C."/>
        </authorList>
    </citation>
    <scope>NUCLEOTIDE SEQUENCE</scope>
    <source>
        <strain evidence="3">Stoneville</strain>
        <tissue evidence="3">Whole head</tissue>
    </source>
</reference>
<name>A0A8J6LDA7_TENMO</name>
<proteinExistence type="predicted"/>
<protein>
    <recommendedName>
        <fullName evidence="5">DUF4817 domain-containing protein</fullName>
    </recommendedName>
</protein>
<reference evidence="3" key="2">
    <citation type="submission" date="2021-08" db="EMBL/GenBank/DDBJ databases">
        <authorList>
            <person name="Eriksson T."/>
        </authorList>
    </citation>
    <scope>NUCLEOTIDE SEQUENCE</scope>
    <source>
        <strain evidence="3">Stoneville</strain>
        <tissue evidence="3">Whole head</tissue>
    </source>
</reference>
<evidence type="ECO:0000259" key="2">
    <source>
        <dbReference type="Pfam" id="PF21789"/>
    </source>
</evidence>
<dbReference type="Proteomes" id="UP000719412">
    <property type="component" value="Unassembled WGS sequence"/>
</dbReference>
<evidence type="ECO:0000313" key="3">
    <source>
        <dbReference type="EMBL" id="KAH0818214.1"/>
    </source>
</evidence>
<keyword evidence="4" id="KW-1185">Reference proteome</keyword>
<dbReference type="AlphaFoldDB" id="A0A8J6LDA7"/>
<gene>
    <name evidence="3" type="ORF">GEV33_004577</name>
</gene>
<accession>A0A8J6LDA7</accession>
<comment type="caution">
    <text evidence="3">The sequence shown here is derived from an EMBL/GenBank/DDBJ whole genome shotgun (WGS) entry which is preliminary data.</text>
</comment>
<evidence type="ECO:0000313" key="4">
    <source>
        <dbReference type="Proteomes" id="UP000719412"/>
    </source>
</evidence>
<feature type="domain" description="Transposable element P transposase-like GTP-binding insertion" evidence="1">
    <location>
        <begin position="216"/>
        <end position="270"/>
    </location>
</feature>
<dbReference type="Pfam" id="PF21788">
    <property type="entry name" value="TNP-like_GBD"/>
    <property type="match status" value="1"/>
</dbReference>
<dbReference type="Pfam" id="PF21789">
    <property type="entry name" value="TNP-like_RNaseH_C"/>
    <property type="match status" value="1"/>
</dbReference>
<organism evidence="3 4">
    <name type="scientific">Tenebrio molitor</name>
    <name type="common">Yellow mealworm beetle</name>
    <dbReference type="NCBI Taxonomy" id="7067"/>
    <lineage>
        <taxon>Eukaryota</taxon>
        <taxon>Metazoa</taxon>
        <taxon>Ecdysozoa</taxon>
        <taxon>Arthropoda</taxon>
        <taxon>Hexapoda</taxon>
        <taxon>Insecta</taxon>
        <taxon>Pterygota</taxon>
        <taxon>Neoptera</taxon>
        <taxon>Endopterygota</taxon>
        <taxon>Coleoptera</taxon>
        <taxon>Polyphaga</taxon>
        <taxon>Cucujiformia</taxon>
        <taxon>Tenebrionidae</taxon>
        <taxon>Tenebrio</taxon>
    </lineage>
</organism>
<evidence type="ECO:0000259" key="1">
    <source>
        <dbReference type="Pfam" id="PF21788"/>
    </source>
</evidence>
<dbReference type="EMBL" id="JABDTM020018172">
    <property type="protein sequence ID" value="KAH0818214.1"/>
    <property type="molecule type" value="Genomic_DNA"/>
</dbReference>
<sequence length="630" mass="70604">MTDITLRYGSADGVALRAQALYREKFPTRRVPHSQKFLAAVQRLRESGTFRMRSEDRGQERTPRVLDLEPQILEIWKKTRQHVPGSWLVNFMFLSLCLRESVLAQGREGRGFDSDPGRNLKKRGYILPRDSEVTLSHWFRSTELVIMPLIQVDQNSLANITMEVNAPQMAVSSMHSPTPSTSKRSTTDITIELCVPQMAVSAMHSPPHLAPVMRFAMKVNIAAQMMSRTVAAFLYTLLSRGEIEQRSIATATFIQEVDELFDSFNGSQKTAPDGKPLKCSISCTSEHTGYWKKAFKMVKSWQFLRITKKGNLNTSNPPSQYGWMVSLKAIQHIWQYAKSKGMVFLRGRVLNQDALENLFSLIRSGCGSSDNPTPVQFIGSLKTQVLNGLANQSLKNSNCEDDDSHLLSNLRTFLTVENDSVSNEEEQFGITPLPTHDARCDVVASDVAAAVALGTTVTLSVAYVSGFIARRIVKEVAGCQSCVSCLCSSSLEAHNLFIVNKEWSDDDTKLTYPSESLVVAELRAWESHGGVTAKINRGCVSEKTPGLRRRSLKKWLIKEHVQFFHRSLRPVTACSVTELREPKINSGLRRLRPVYSPSRPFLPVLFDSLCELVSQNLWLDSKGYPNELLP</sequence>
<dbReference type="InterPro" id="IPR048367">
    <property type="entry name" value="TNP-like_RNaseH_C"/>
</dbReference>
<feature type="domain" description="Transposable element P transposase-like RNase H C-terminal" evidence="2">
    <location>
        <begin position="350"/>
        <end position="377"/>
    </location>
</feature>
<evidence type="ECO:0008006" key="5">
    <source>
        <dbReference type="Google" id="ProtNLM"/>
    </source>
</evidence>
<dbReference type="InterPro" id="IPR048366">
    <property type="entry name" value="TNP-like_GBD"/>
</dbReference>